<dbReference type="EMBL" id="JBHLYR010000038">
    <property type="protein sequence ID" value="MFB9992755.1"/>
    <property type="molecule type" value="Genomic_DNA"/>
</dbReference>
<dbReference type="RefSeq" id="WP_380010256.1">
    <property type="nucleotide sequence ID" value="NZ_JBHLYR010000038.1"/>
</dbReference>
<accession>A0ABV6AZ91</accession>
<dbReference type="Gene3D" id="3.30.910.20">
    <property type="entry name" value="Skp domain"/>
    <property type="match status" value="1"/>
</dbReference>
<evidence type="ECO:0000313" key="5">
    <source>
        <dbReference type="Proteomes" id="UP001589733"/>
    </source>
</evidence>
<evidence type="ECO:0000313" key="4">
    <source>
        <dbReference type="EMBL" id="MFB9992755.1"/>
    </source>
</evidence>
<evidence type="ECO:0000256" key="1">
    <source>
        <dbReference type="ARBA" id="ARBA00009091"/>
    </source>
</evidence>
<dbReference type="SUPFAM" id="SSF111384">
    <property type="entry name" value="OmpH-like"/>
    <property type="match status" value="1"/>
</dbReference>
<dbReference type="PANTHER" id="PTHR35089:SF1">
    <property type="entry name" value="CHAPERONE PROTEIN SKP"/>
    <property type="match status" value="1"/>
</dbReference>
<organism evidence="4 5">
    <name type="scientific">Deinococcus oregonensis</name>
    <dbReference type="NCBI Taxonomy" id="1805970"/>
    <lineage>
        <taxon>Bacteria</taxon>
        <taxon>Thermotogati</taxon>
        <taxon>Deinococcota</taxon>
        <taxon>Deinococci</taxon>
        <taxon>Deinococcales</taxon>
        <taxon>Deinococcaceae</taxon>
        <taxon>Deinococcus</taxon>
    </lineage>
</organism>
<keyword evidence="2 3" id="KW-0732">Signal</keyword>
<dbReference type="PANTHER" id="PTHR35089">
    <property type="entry name" value="CHAPERONE PROTEIN SKP"/>
    <property type="match status" value="1"/>
</dbReference>
<evidence type="ECO:0000256" key="2">
    <source>
        <dbReference type="ARBA" id="ARBA00022729"/>
    </source>
</evidence>
<proteinExistence type="inferred from homology"/>
<gene>
    <name evidence="4" type="ORF">ACFFLM_12335</name>
</gene>
<keyword evidence="5" id="KW-1185">Reference proteome</keyword>
<dbReference type="Proteomes" id="UP001589733">
    <property type="component" value="Unassembled WGS sequence"/>
</dbReference>
<feature type="signal peptide" evidence="3">
    <location>
        <begin position="1"/>
        <end position="32"/>
    </location>
</feature>
<evidence type="ECO:0000256" key="3">
    <source>
        <dbReference type="SAM" id="SignalP"/>
    </source>
</evidence>
<dbReference type="SMART" id="SM00935">
    <property type="entry name" value="OmpH"/>
    <property type="match status" value="1"/>
</dbReference>
<comment type="caution">
    <text evidence="4">The sequence shown here is derived from an EMBL/GenBank/DDBJ whole genome shotgun (WGS) entry which is preliminary data.</text>
</comment>
<feature type="chain" id="PRO_5046240591" evidence="3">
    <location>
        <begin position="33"/>
        <end position="169"/>
    </location>
</feature>
<dbReference type="InterPro" id="IPR005632">
    <property type="entry name" value="Chaperone_Skp"/>
</dbReference>
<reference evidence="4 5" key="1">
    <citation type="submission" date="2024-09" db="EMBL/GenBank/DDBJ databases">
        <authorList>
            <person name="Sun Q."/>
            <person name="Mori K."/>
        </authorList>
    </citation>
    <scope>NUCLEOTIDE SEQUENCE [LARGE SCALE GENOMIC DNA]</scope>
    <source>
        <strain evidence="4 5">JCM 13503</strain>
    </source>
</reference>
<sequence length="169" mass="17604">MKLSAKSFLSPKALAPLAVVAAFGLGTLAPHAQTTPQKIGFVDVQKLLTSHPSNTEIEAIQKKAAGELDAINKQIQTIDAKGAQATAADKQTREQLVKTGQAKAADYDKQLAPKVAVVETAVDAAIDKVAKANGFGVIMDRNVAKNSGLVVYADPAAEMTDATVKALKP</sequence>
<comment type="similarity">
    <text evidence="1">Belongs to the Skp family.</text>
</comment>
<protein>
    <submittedName>
        <fullName evidence="4">OmpH family outer membrane protein</fullName>
    </submittedName>
</protein>
<name>A0ABV6AZ91_9DEIO</name>
<dbReference type="InterPro" id="IPR024930">
    <property type="entry name" value="Skp_dom_sf"/>
</dbReference>
<dbReference type="Pfam" id="PF03938">
    <property type="entry name" value="OmpH"/>
    <property type="match status" value="1"/>
</dbReference>